<accession>A0A7G2C902</accession>
<feature type="compositionally biased region" description="Basic and acidic residues" evidence="1">
    <location>
        <begin position="32"/>
        <end position="44"/>
    </location>
</feature>
<dbReference type="AlphaFoldDB" id="A0A7G2C902"/>
<reference evidence="2 3" key="1">
    <citation type="submission" date="2020-08" db="EMBL/GenBank/DDBJ databases">
        <authorList>
            <person name="Newling K."/>
            <person name="Davey J."/>
            <person name="Forrester S."/>
        </authorList>
    </citation>
    <scope>NUCLEOTIDE SEQUENCE [LARGE SCALE GENOMIC DNA]</scope>
    <source>
        <strain evidence="3">Crithidia deanei Carvalho (ATCC PRA-265)</strain>
    </source>
</reference>
<feature type="region of interest" description="Disordered" evidence="1">
    <location>
        <begin position="1"/>
        <end position="44"/>
    </location>
</feature>
<gene>
    <name evidence="2" type="ORF">ADEAN_000367900</name>
</gene>
<keyword evidence="3" id="KW-1185">Reference proteome</keyword>
<evidence type="ECO:0000256" key="1">
    <source>
        <dbReference type="SAM" id="MobiDB-lite"/>
    </source>
</evidence>
<dbReference type="Proteomes" id="UP000515908">
    <property type="component" value="Chromosome 06"/>
</dbReference>
<dbReference type="EMBL" id="LR877150">
    <property type="protein sequence ID" value="CAD2216218.1"/>
    <property type="molecule type" value="Genomic_DNA"/>
</dbReference>
<protein>
    <submittedName>
        <fullName evidence="2">Uncharacterized protein</fullName>
    </submittedName>
</protein>
<evidence type="ECO:0000313" key="2">
    <source>
        <dbReference type="EMBL" id="CAD2216218.1"/>
    </source>
</evidence>
<evidence type="ECO:0000313" key="3">
    <source>
        <dbReference type="Proteomes" id="UP000515908"/>
    </source>
</evidence>
<organism evidence="2 3">
    <name type="scientific">Angomonas deanei</name>
    <dbReference type="NCBI Taxonomy" id="59799"/>
    <lineage>
        <taxon>Eukaryota</taxon>
        <taxon>Discoba</taxon>
        <taxon>Euglenozoa</taxon>
        <taxon>Kinetoplastea</taxon>
        <taxon>Metakinetoplastina</taxon>
        <taxon>Trypanosomatida</taxon>
        <taxon>Trypanosomatidae</taxon>
        <taxon>Strigomonadinae</taxon>
        <taxon>Angomonas</taxon>
    </lineage>
</organism>
<name>A0A7G2C902_9TRYP</name>
<feature type="compositionally biased region" description="Polar residues" evidence="1">
    <location>
        <begin position="1"/>
        <end position="12"/>
    </location>
</feature>
<dbReference type="VEuPathDB" id="TriTrypDB:ADEAN_000367900"/>
<proteinExistence type="predicted"/>
<sequence length="196" mass="20940">MGKGAPTTTADQTGEEMDTRIAATWGNPYLDSARKTAEANKRDPTASMNLLAADNGQGSLGLSRPSLSYEGERVGSSYSKGSYDPRGRLNRVSGATVSPVDGALMPLEYMSSNNDRSVSTVHDSISLEAIAQERLTLLLQSALVPLSDGKHQKNPTKEGSEGLNELIANKSVRNSIQKLLLFLERSKKSGGSSVHF</sequence>
<feature type="region of interest" description="Disordered" evidence="1">
    <location>
        <begin position="71"/>
        <end position="94"/>
    </location>
</feature>